<keyword evidence="2" id="KW-1185">Reference proteome</keyword>
<dbReference type="SUPFAM" id="SSF51905">
    <property type="entry name" value="FAD/NAD(P)-binding domain"/>
    <property type="match status" value="2"/>
</dbReference>
<gene>
    <name evidence="1" type="ORF">CH364_14600</name>
</gene>
<reference evidence="1 2" key="1">
    <citation type="submission" date="2017-07" db="EMBL/GenBank/DDBJ databases">
        <title>Leptospira spp. isolated from tropical soils.</title>
        <authorList>
            <person name="Thibeaux R."/>
            <person name="Iraola G."/>
            <person name="Ferres I."/>
            <person name="Bierque E."/>
            <person name="Girault D."/>
            <person name="Soupe-Gilbert M.-E."/>
            <person name="Picardeau M."/>
            <person name="Goarant C."/>
        </authorList>
    </citation>
    <scope>NUCLEOTIDE SEQUENCE [LARGE SCALE GENOMIC DNA]</scope>
    <source>
        <strain evidence="1 2">FH2-B-A1</strain>
    </source>
</reference>
<dbReference type="OrthoDB" id="9805710at2"/>
<dbReference type="AlphaFoldDB" id="A0A2N0AI57"/>
<evidence type="ECO:0000313" key="1">
    <source>
        <dbReference type="EMBL" id="PJZ83979.1"/>
    </source>
</evidence>
<comment type="caution">
    <text evidence="1">The sequence shown here is derived from an EMBL/GenBank/DDBJ whole genome shotgun (WGS) entry which is preliminary data.</text>
</comment>
<name>A0A2N0AI57_9LEPT</name>
<accession>A0A2N0AI57</accession>
<sequence>MRTVILGAGISGHTAATLLKKSLGKKHEVVVISPNANWNWIPSNIWVGVGAMVPKEVTFGLKPVYDKMKIQFIQAKALSLYPDGSLQSKEPYIEYESTAPDSKGQIGRISYDYCINATGPKLNFSATPGLGPEDGNTVSVCTYLHAEEANLKLQISIERMKKGEKLNFVFGTGHGMCTCQGAAFEYLFNVDHELRKAGVRENAKILWISNEYELGDFGMGGMHLEQGGYVTSSKIFAESLFTERGIQWKTKAHVTKVESDKIFYTTLDGECGFVKFDFSMLIPPFSGVGLTAFGKNGENITSTLFAANGMMKVDANYETKPFEKWDAKDWPSTYQSPFYSNLFGIGIAFAPPHPISKVMKNKDGIQISPTPPRTGMPSAIMGKVVAQNISHQIKFKTKEIKHNASMAEMGAACIASAGNGVISGSAVSMTVYPIVPDYKKYPKWGRSLTYTTGEIGLAGHWIKMILHYMFMYKAKCKPGWWLIPE</sequence>
<dbReference type="Gene3D" id="3.50.50.100">
    <property type="match status" value="1"/>
</dbReference>
<dbReference type="PANTHER" id="PTHR43755">
    <property type="match status" value="1"/>
</dbReference>
<organism evidence="1 2">
    <name type="scientific">Leptospira harrisiae</name>
    <dbReference type="NCBI Taxonomy" id="2023189"/>
    <lineage>
        <taxon>Bacteria</taxon>
        <taxon>Pseudomonadati</taxon>
        <taxon>Spirochaetota</taxon>
        <taxon>Spirochaetia</taxon>
        <taxon>Leptospirales</taxon>
        <taxon>Leptospiraceae</taxon>
        <taxon>Leptospira</taxon>
    </lineage>
</organism>
<proteinExistence type="predicted"/>
<evidence type="ECO:0000313" key="2">
    <source>
        <dbReference type="Proteomes" id="UP000232145"/>
    </source>
</evidence>
<dbReference type="RefSeq" id="WP_100744219.1">
    <property type="nucleotide sequence ID" value="NZ_NPDW01000002.1"/>
</dbReference>
<dbReference type="PANTHER" id="PTHR43755:SF1">
    <property type="entry name" value="FAD-DEPENDENT PYRIDINE NUCLEOTIDE-DISULPHIDE OXIDOREDUCTASE"/>
    <property type="match status" value="1"/>
</dbReference>
<dbReference type="InterPro" id="IPR052541">
    <property type="entry name" value="SQRD"/>
</dbReference>
<dbReference type="EMBL" id="NPDX01000004">
    <property type="protein sequence ID" value="PJZ83979.1"/>
    <property type="molecule type" value="Genomic_DNA"/>
</dbReference>
<dbReference type="InterPro" id="IPR036188">
    <property type="entry name" value="FAD/NAD-bd_sf"/>
</dbReference>
<dbReference type="Proteomes" id="UP000232145">
    <property type="component" value="Unassembled WGS sequence"/>
</dbReference>
<protein>
    <submittedName>
        <fullName evidence="1">Sulfide:quinone reductase</fullName>
    </submittedName>
</protein>